<organism evidence="2 3">
    <name type="scientific">Microthyrium microscopicum</name>
    <dbReference type="NCBI Taxonomy" id="703497"/>
    <lineage>
        <taxon>Eukaryota</taxon>
        <taxon>Fungi</taxon>
        <taxon>Dikarya</taxon>
        <taxon>Ascomycota</taxon>
        <taxon>Pezizomycotina</taxon>
        <taxon>Dothideomycetes</taxon>
        <taxon>Dothideomycetes incertae sedis</taxon>
        <taxon>Microthyriales</taxon>
        <taxon>Microthyriaceae</taxon>
        <taxon>Microthyrium</taxon>
    </lineage>
</organism>
<accession>A0A6A6UQJ2</accession>
<gene>
    <name evidence="2" type="ORF">BT63DRAFT_154155</name>
</gene>
<reference evidence="2" key="1">
    <citation type="journal article" date="2020" name="Stud. Mycol.">
        <title>101 Dothideomycetes genomes: a test case for predicting lifestyles and emergence of pathogens.</title>
        <authorList>
            <person name="Haridas S."/>
            <person name="Albert R."/>
            <person name="Binder M."/>
            <person name="Bloem J."/>
            <person name="Labutti K."/>
            <person name="Salamov A."/>
            <person name="Andreopoulos B."/>
            <person name="Baker S."/>
            <person name="Barry K."/>
            <person name="Bills G."/>
            <person name="Bluhm B."/>
            <person name="Cannon C."/>
            <person name="Castanera R."/>
            <person name="Culley D."/>
            <person name="Daum C."/>
            <person name="Ezra D."/>
            <person name="Gonzalez J."/>
            <person name="Henrissat B."/>
            <person name="Kuo A."/>
            <person name="Liang C."/>
            <person name="Lipzen A."/>
            <person name="Lutzoni F."/>
            <person name="Magnuson J."/>
            <person name="Mondo S."/>
            <person name="Nolan M."/>
            <person name="Ohm R."/>
            <person name="Pangilinan J."/>
            <person name="Park H.-J."/>
            <person name="Ramirez L."/>
            <person name="Alfaro M."/>
            <person name="Sun H."/>
            <person name="Tritt A."/>
            <person name="Yoshinaga Y."/>
            <person name="Zwiers L.-H."/>
            <person name="Turgeon B."/>
            <person name="Goodwin S."/>
            <person name="Spatafora J."/>
            <person name="Crous P."/>
            <person name="Grigoriev I."/>
        </authorList>
    </citation>
    <scope>NUCLEOTIDE SEQUENCE</scope>
    <source>
        <strain evidence="2">CBS 115976</strain>
    </source>
</reference>
<dbReference type="EMBL" id="MU004231">
    <property type="protein sequence ID" value="KAF2673358.1"/>
    <property type="molecule type" value="Genomic_DNA"/>
</dbReference>
<feature type="compositionally biased region" description="Polar residues" evidence="1">
    <location>
        <begin position="54"/>
        <end position="66"/>
    </location>
</feature>
<name>A0A6A6UQJ2_9PEZI</name>
<feature type="region of interest" description="Disordered" evidence="1">
    <location>
        <begin position="1"/>
        <end position="32"/>
    </location>
</feature>
<sequence length="73" mass="7875">MASSLKIPMSPFKRTPSVAALNSPDSLMDQRGNKESLADLWSDFLEKQVAEADTSANSRRPSTASTEPKPPPS</sequence>
<evidence type="ECO:0000256" key="1">
    <source>
        <dbReference type="SAM" id="MobiDB-lite"/>
    </source>
</evidence>
<keyword evidence="3" id="KW-1185">Reference proteome</keyword>
<dbReference type="OrthoDB" id="425925at2759"/>
<dbReference type="AlphaFoldDB" id="A0A6A6UQJ2"/>
<dbReference type="Proteomes" id="UP000799302">
    <property type="component" value="Unassembled WGS sequence"/>
</dbReference>
<protein>
    <submittedName>
        <fullName evidence="2">Uncharacterized protein</fullName>
    </submittedName>
</protein>
<evidence type="ECO:0000313" key="3">
    <source>
        <dbReference type="Proteomes" id="UP000799302"/>
    </source>
</evidence>
<proteinExistence type="predicted"/>
<feature type="region of interest" description="Disordered" evidence="1">
    <location>
        <begin position="50"/>
        <end position="73"/>
    </location>
</feature>
<evidence type="ECO:0000313" key="2">
    <source>
        <dbReference type="EMBL" id="KAF2673358.1"/>
    </source>
</evidence>